<keyword evidence="4" id="KW-1185">Reference proteome</keyword>
<keyword evidence="1" id="KW-0175">Coiled coil</keyword>
<evidence type="ECO:0000313" key="3">
    <source>
        <dbReference type="EMBL" id="SDN34676.1"/>
    </source>
</evidence>
<dbReference type="Proteomes" id="UP000183200">
    <property type="component" value="Unassembled WGS sequence"/>
</dbReference>
<organism evidence="3 4">
    <name type="scientific">Pedobacter steynii</name>
    <dbReference type="NCBI Taxonomy" id="430522"/>
    <lineage>
        <taxon>Bacteria</taxon>
        <taxon>Pseudomonadati</taxon>
        <taxon>Bacteroidota</taxon>
        <taxon>Sphingobacteriia</taxon>
        <taxon>Sphingobacteriales</taxon>
        <taxon>Sphingobacteriaceae</taxon>
        <taxon>Pedobacter</taxon>
    </lineage>
</organism>
<dbReference type="AlphaFoldDB" id="A0A1H0AP36"/>
<accession>A0A1H0AP36</accession>
<feature type="coiled-coil region" evidence="1">
    <location>
        <begin position="201"/>
        <end position="228"/>
    </location>
</feature>
<sequence length="232" mass="25946">MKGSVILLALILSSVFCVSGQTTKLIVQDTRSENTSPSSYSSSVESHFKEGGKIGLEPTASNQYYTILGLRGWLADNSGGKAHELAFSNDGRIFFRSGNSPSWEGWRNLLVSNEQGFYGIGTASPTEMLSVKGKIRAQEIKVEMGNWPDYVFKKDYPLMTLTELDSFIKLNSHLPNMPAAKEVEKNGVDLGEMNRKLLQKIEELTLHLIEKDKQIQKLEKRMSKLEEKPNSI</sequence>
<feature type="signal peptide" evidence="2">
    <location>
        <begin position="1"/>
        <end position="19"/>
    </location>
</feature>
<evidence type="ECO:0000256" key="1">
    <source>
        <dbReference type="SAM" id="Coils"/>
    </source>
</evidence>
<feature type="chain" id="PRO_5010363925" evidence="2">
    <location>
        <begin position="20"/>
        <end position="232"/>
    </location>
</feature>
<reference evidence="4" key="1">
    <citation type="submission" date="2016-10" db="EMBL/GenBank/DDBJ databases">
        <authorList>
            <person name="Varghese N."/>
            <person name="Submissions S."/>
        </authorList>
    </citation>
    <scope>NUCLEOTIDE SEQUENCE [LARGE SCALE GENOMIC DNA]</scope>
    <source>
        <strain evidence="4">DSM 19110</strain>
    </source>
</reference>
<protein>
    <submittedName>
        <fullName evidence="3">Uncharacterized protein</fullName>
    </submittedName>
</protein>
<evidence type="ECO:0000256" key="2">
    <source>
        <dbReference type="SAM" id="SignalP"/>
    </source>
</evidence>
<name>A0A1H0AP36_9SPHI</name>
<keyword evidence="2" id="KW-0732">Signal</keyword>
<dbReference type="EMBL" id="FNGY01000007">
    <property type="protein sequence ID" value="SDN34676.1"/>
    <property type="molecule type" value="Genomic_DNA"/>
</dbReference>
<evidence type="ECO:0000313" key="4">
    <source>
        <dbReference type="Proteomes" id="UP000183200"/>
    </source>
</evidence>
<proteinExistence type="predicted"/>
<dbReference type="RefSeq" id="WP_074610281.1">
    <property type="nucleotide sequence ID" value="NZ_FNGY01000007.1"/>
</dbReference>
<gene>
    <name evidence="3" type="ORF">SAMN05421820_107143</name>
</gene>